<keyword evidence="3 6" id="KW-0812">Transmembrane</keyword>
<proteinExistence type="predicted"/>
<dbReference type="PANTHER" id="PTHR42920:SF5">
    <property type="entry name" value="EAMA DOMAIN-CONTAINING PROTEIN"/>
    <property type="match status" value="1"/>
</dbReference>
<evidence type="ECO:0000256" key="4">
    <source>
        <dbReference type="ARBA" id="ARBA00022989"/>
    </source>
</evidence>
<feature type="transmembrane region" description="Helical" evidence="6">
    <location>
        <begin position="38"/>
        <end position="56"/>
    </location>
</feature>
<protein>
    <recommendedName>
        <fullName evidence="7">EamA domain-containing protein</fullName>
    </recommendedName>
</protein>
<feature type="transmembrane region" description="Helical" evidence="6">
    <location>
        <begin position="104"/>
        <end position="123"/>
    </location>
</feature>
<comment type="caution">
    <text evidence="8">The sequence shown here is derived from an EMBL/GenBank/DDBJ whole genome shotgun (WGS) entry which is preliminary data.</text>
</comment>
<dbReference type="Pfam" id="PF00892">
    <property type="entry name" value="EamA"/>
    <property type="match status" value="2"/>
</dbReference>
<feature type="transmembrane region" description="Helical" evidence="6">
    <location>
        <begin position="76"/>
        <end position="98"/>
    </location>
</feature>
<keyword evidence="4 6" id="KW-1133">Transmembrane helix</keyword>
<evidence type="ECO:0000313" key="9">
    <source>
        <dbReference type="Proteomes" id="UP000034491"/>
    </source>
</evidence>
<dbReference type="InterPro" id="IPR000620">
    <property type="entry name" value="EamA_dom"/>
</dbReference>
<dbReference type="GO" id="GO:0005886">
    <property type="term" value="C:plasma membrane"/>
    <property type="evidence" value="ECO:0007669"/>
    <property type="project" value="UniProtKB-SubCell"/>
</dbReference>
<dbReference type="RefSeq" id="WP_046509075.1">
    <property type="nucleotide sequence ID" value="NZ_CBDDLU010000009.1"/>
</dbReference>
<feature type="transmembrane region" description="Helical" evidence="6">
    <location>
        <begin position="252"/>
        <end position="270"/>
    </location>
</feature>
<dbReference type="AlphaFoldDB" id="A0A0M2R5Y1"/>
<evidence type="ECO:0000256" key="5">
    <source>
        <dbReference type="ARBA" id="ARBA00023136"/>
    </source>
</evidence>
<feature type="transmembrane region" description="Helical" evidence="6">
    <location>
        <begin position="161"/>
        <end position="180"/>
    </location>
</feature>
<dbReference type="PANTHER" id="PTHR42920">
    <property type="entry name" value="OS03G0707200 PROTEIN-RELATED"/>
    <property type="match status" value="1"/>
</dbReference>
<dbReference type="STRING" id="1549748.WH95_15790"/>
<dbReference type="EMBL" id="LANI01000024">
    <property type="protein sequence ID" value="KKJ75854.1"/>
    <property type="molecule type" value="Genomic_DNA"/>
</dbReference>
<evidence type="ECO:0000256" key="1">
    <source>
        <dbReference type="ARBA" id="ARBA00004651"/>
    </source>
</evidence>
<comment type="subcellular location">
    <subcellularLocation>
        <location evidence="1">Cell membrane</location>
        <topology evidence="1">Multi-pass membrane protein</topology>
    </subcellularLocation>
</comment>
<evidence type="ECO:0000256" key="6">
    <source>
        <dbReference type="SAM" id="Phobius"/>
    </source>
</evidence>
<evidence type="ECO:0000256" key="2">
    <source>
        <dbReference type="ARBA" id="ARBA00022475"/>
    </source>
</evidence>
<feature type="transmembrane region" description="Helical" evidence="6">
    <location>
        <begin position="276"/>
        <end position="298"/>
    </location>
</feature>
<gene>
    <name evidence="8" type="ORF">WH95_15790</name>
</gene>
<keyword evidence="5 6" id="KW-0472">Membrane</keyword>
<keyword evidence="2" id="KW-1003">Cell membrane</keyword>
<feature type="domain" description="EamA" evidence="7">
    <location>
        <begin position="157"/>
        <end position="291"/>
    </location>
</feature>
<feature type="transmembrane region" description="Helical" evidence="6">
    <location>
        <begin position="130"/>
        <end position="149"/>
    </location>
</feature>
<dbReference type="PATRIC" id="fig|1549748.8.peg.1919"/>
<evidence type="ECO:0000259" key="7">
    <source>
        <dbReference type="Pfam" id="PF00892"/>
    </source>
</evidence>
<name>A0A0M2R5Y1_9PROT</name>
<feature type="domain" description="EamA" evidence="7">
    <location>
        <begin position="7"/>
        <end position="147"/>
    </location>
</feature>
<feature type="transmembrane region" description="Helical" evidence="6">
    <location>
        <begin position="219"/>
        <end position="240"/>
    </location>
</feature>
<accession>A0A0M2R5Y1</accession>
<dbReference type="InterPro" id="IPR051258">
    <property type="entry name" value="Diverse_Substrate_Transporter"/>
</dbReference>
<evidence type="ECO:0000313" key="8">
    <source>
        <dbReference type="EMBL" id="KKJ75854.1"/>
    </source>
</evidence>
<dbReference type="InterPro" id="IPR037185">
    <property type="entry name" value="EmrE-like"/>
</dbReference>
<dbReference type="Proteomes" id="UP000034491">
    <property type="component" value="Unassembled WGS sequence"/>
</dbReference>
<evidence type="ECO:0000256" key="3">
    <source>
        <dbReference type="ARBA" id="ARBA00022692"/>
    </source>
</evidence>
<feature type="transmembrane region" description="Helical" evidence="6">
    <location>
        <begin position="187"/>
        <end position="207"/>
    </location>
</feature>
<dbReference type="OrthoDB" id="9804865at2"/>
<keyword evidence="9" id="KW-1185">Reference proteome</keyword>
<organism evidence="8 9">
    <name type="scientific">Kiloniella litopenaei</name>
    <dbReference type="NCBI Taxonomy" id="1549748"/>
    <lineage>
        <taxon>Bacteria</taxon>
        <taxon>Pseudomonadati</taxon>
        <taxon>Pseudomonadota</taxon>
        <taxon>Alphaproteobacteria</taxon>
        <taxon>Rhodospirillales</taxon>
        <taxon>Kiloniellaceae</taxon>
        <taxon>Kiloniella</taxon>
    </lineage>
</organism>
<reference evidence="8 9" key="1">
    <citation type="submission" date="2015-03" db="EMBL/GenBank/DDBJ databases">
        <title>Genome sequence of Kiloniella sp. P1-1, isolated from the gut microflora of Pacific white shrimp, Penaeus vannamei.</title>
        <authorList>
            <person name="Shao Z."/>
            <person name="Wang L."/>
            <person name="Li X."/>
        </authorList>
    </citation>
    <scope>NUCLEOTIDE SEQUENCE [LARGE SCALE GENOMIC DNA]</scope>
    <source>
        <strain evidence="8 9">P1-1</strain>
    </source>
</reference>
<sequence length="305" mass="33067">MSRIQANLILLVAAAIWGSTFVVQHVSMDVIGPMSFTSARFFLGFLVVLPLALREWKKKKAVRKEKPFLVVSKKDFFLMGVIGVILFTATIIQQYGIIHTSVTNAGFLTALYVPMVPLLGLIIFRKKPHWITWIAIACSFSGTTLISGVDSSLQLGYGDALVLTSTIFWGLHVLLVGLVASRTSMPLTLASIQFAVSAVIGFIFAIAMETITLEILKSAFWLIAYAGILSVGIAFTLQVVGQAHTQPADAALILSMETVFAAIAGAVVLGERLETNGIIGCALILSAILMVELLPMLIRKRRHYS</sequence>
<dbReference type="SUPFAM" id="SSF103481">
    <property type="entry name" value="Multidrug resistance efflux transporter EmrE"/>
    <property type="match status" value="2"/>
</dbReference>